<organism evidence="6 7">
    <name type="scientific">Pseudomonas quercus</name>
    <dbReference type="NCBI Taxonomy" id="2722792"/>
    <lineage>
        <taxon>Bacteria</taxon>
        <taxon>Pseudomonadati</taxon>
        <taxon>Pseudomonadota</taxon>
        <taxon>Gammaproteobacteria</taxon>
        <taxon>Pseudomonadales</taxon>
        <taxon>Pseudomonadaceae</taxon>
        <taxon>Pseudomonas</taxon>
    </lineage>
</organism>
<dbReference type="Gene3D" id="1.10.1670.40">
    <property type="match status" value="1"/>
</dbReference>
<dbReference type="InterPro" id="IPR011257">
    <property type="entry name" value="DNA_glycosylase"/>
</dbReference>
<dbReference type="EMBL" id="JAAVJI010000002">
    <property type="protein sequence ID" value="NJP00012.1"/>
    <property type="molecule type" value="Genomic_DNA"/>
</dbReference>
<evidence type="ECO:0000259" key="5">
    <source>
        <dbReference type="SMART" id="SM00478"/>
    </source>
</evidence>
<evidence type="ECO:0000313" key="7">
    <source>
        <dbReference type="Proteomes" id="UP000746535"/>
    </source>
</evidence>
<evidence type="ECO:0000256" key="1">
    <source>
        <dbReference type="ARBA" id="ARBA00000086"/>
    </source>
</evidence>
<keyword evidence="3" id="KW-0227">DNA damage</keyword>
<keyword evidence="4" id="KW-0234">DNA repair</keyword>
<dbReference type="InterPro" id="IPR051912">
    <property type="entry name" value="Alkylbase_DNA_Glycosylase/TA"/>
</dbReference>
<feature type="domain" description="HhH-GPD" evidence="5">
    <location>
        <begin position="50"/>
        <end position="206"/>
    </location>
</feature>
<dbReference type="EC" id="3.2.2.21" evidence="2"/>
<name>A0ABX0Y9T7_9PSED</name>
<keyword evidence="7" id="KW-1185">Reference proteome</keyword>
<evidence type="ECO:0000256" key="4">
    <source>
        <dbReference type="ARBA" id="ARBA00023204"/>
    </source>
</evidence>
<proteinExistence type="predicted"/>
<dbReference type="Proteomes" id="UP000746535">
    <property type="component" value="Unassembled WGS sequence"/>
</dbReference>
<sequence>MTQNEPIAQAMKALSAIDPNWQALVNQVGPCLHPLIEPHDPFKSLVKAVAYQQLHARAGDAMLRRLRELFPGQVFPTPAQLVALEQPALARCGFSTAKCKAIKAIALARLEERVPDVHQALAMSEDALIQTLVALPGVGQWTVEMMLIYGLGKLDVFPASDFGVREGFRRLYGLAERPGATQLKRWGHALAPYRTLGAWYLWRVPVGFEPPEFQEYESKTRSGSAH</sequence>
<dbReference type="SUPFAM" id="SSF48150">
    <property type="entry name" value="DNA-glycosylase"/>
    <property type="match status" value="1"/>
</dbReference>
<dbReference type="PANTHER" id="PTHR43003">
    <property type="entry name" value="DNA-3-METHYLADENINE GLYCOSYLASE"/>
    <property type="match status" value="1"/>
</dbReference>
<comment type="caution">
    <text evidence="6">The sequence shown here is derived from an EMBL/GenBank/DDBJ whole genome shotgun (WGS) entry which is preliminary data.</text>
</comment>
<dbReference type="SMART" id="SM00478">
    <property type="entry name" value="ENDO3c"/>
    <property type="match status" value="1"/>
</dbReference>
<comment type="catalytic activity">
    <reaction evidence="1">
        <text>Hydrolysis of alkylated DNA, releasing 3-methyladenine, 3-methylguanine, 7-methylguanine and 7-methyladenine.</text>
        <dbReference type="EC" id="3.2.2.21"/>
    </reaction>
</comment>
<evidence type="ECO:0000256" key="3">
    <source>
        <dbReference type="ARBA" id="ARBA00022763"/>
    </source>
</evidence>
<gene>
    <name evidence="6" type="ORF">HBH25_03940</name>
</gene>
<accession>A0ABX0Y9T7</accession>
<protein>
    <recommendedName>
        <fullName evidence="2">DNA-3-methyladenine glycosylase II</fullName>
        <ecNumber evidence="2">3.2.2.21</ecNumber>
    </recommendedName>
</protein>
<dbReference type="CDD" id="cd00056">
    <property type="entry name" value="ENDO3c"/>
    <property type="match status" value="1"/>
</dbReference>
<dbReference type="PANTHER" id="PTHR43003:SF5">
    <property type="entry name" value="DNA-3-METHYLADENINE GLYCOSYLASE"/>
    <property type="match status" value="1"/>
</dbReference>
<evidence type="ECO:0000313" key="6">
    <source>
        <dbReference type="EMBL" id="NJP00012.1"/>
    </source>
</evidence>
<dbReference type="Gene3D" id="1.10.340.30">
    <property type="entry name" value="Hypothetical protein, domain 2"/>
    <property type="match status" value="1"/>
</dbReference>
<dbReference type="RefSeq" id="WP_168081762.1">
    <property type="nucleotide sequence ID" value="NZ_JAAVJI010000002.1"/>
</dbReference>
<reference evidence="6 7" key="1">
    <citation type="submission" date="2020-03" db="EMBL/GenBank/DDBJ databases">
        <authorList>
            <person name="Wang L."/>
            <person name="He N."/>
            <person name="Li Y."/>
            <person name="Fang Y."/>
            <person name="Zhang F."/>
        </authorList>
    </citation>
    <scope>NUCLEOTIDE SEQUENCE [LARGE SCALE GENOMIC DNA]</scope>
    <source>
        <strain evidence="7">hsmgli-8</strain>
    </source>
</reference>
<dbReference type="InterPro" id="IPR003265">
    <property type="entry name" value="HhH-GPD_domain"/>
</dbReference>
<evidence type="ECO:0000256" key="2">
    <source>
        <dbReference type="ARBA" id="ARBA00012000"/>
    </source>
</evidence>
<dbReference type="Pfam" id="PF00730">
    <property type="entry name" value="HhH-GPD"/>
    <property type="match status" value="1"/>
</dbReference>